<accession>A0A132AFF5</accession>
<comment type="caution">
    <text evidence="2">The sequence shown here is derived from an EMBL/GenBank/DDBJ whole genome shotgun (WGS) entry which is preliminary data.</text>
</comment>
<sequence length="63" mass="6791">MSSNSGSYLPETTETTSLTGTMLQSSPNPSIGADQQSSSTLSNYNYNYYNLAATRKLFLSADI</sequence>
<dbReference type="AlphaFoldDB" id="A0A132AFF5"/>
<feature type="compositionally biased region" description="Polar residues" evidence="1">
    <location>
        <begin position="22"/>
        <end position="36"/>
    </location>
</feature>
<feature type="region of interest" description="Disordered" evidence="1">
    <location>
        <begin position="1"/>
        <end position="38"/>
    </location>
</feature>
<name>A0A132AFF5_SARSC</name>
<gene>
    <name evidence="2" type="ORF">QR98_0082140</name>
</gene>
<evidence type="ECO:0000313" key="2">
    <source>
        <dbReference type="EMBL" id="KPM09673.1"/>
    </source>
</evidence>
<evidence type="ECO:0000313" key="3">
    <source>
        <dbReference type="Proteomes" id="UP000616769"/>
    </source>
</evidence>
<dbReference type="Proteomes" id="UP000616769">
    <property type="component" value="Unassembled WGS sequence"/>
</dbReference>
<reference evidence="2 3" key="1">
    <citation type="journal article" date="2015" name="Parasit. Vectors">
        <title>Draft genome of the scabies mite.</title>
        <authorList>
            <person name="Rider S.D.Jr."/>
            <person name="Morgan M.S."/>
            <person name="Arlian L.G."/>
        </authorList>
    </citation>
    <scope>NUCLEOTIDE SEQUENCE [LARGE SCALE GENOMIC DNA]</scope>
    <source>
        <strain evidence="2">Arlian Lab</strain>
    </source>
</reference>
<feature type="compositionally biased region" description="Low complexity" evidence="1">
    <location>
        <begin position="12"/>
        <end position="21"/>
    </location>
</feature>
<protein>
    <submittedName>
        <fullName evidence="2">Uncharacterized protein</fullName>
    </submittedName>
</protein>
<proteinExistence type="predicted"/>
<dbReference type="EMBL" id="JXLN01013891">
    <property type="protein sequence ID" value="KPM09673.1"/>
    <property type="molecule type" value="Genomic_DNA"/>
</dbReference>
<evidence type="ECO:0000256" key="1">
    <source>
        <dbReference type="SAM" id="MobiDB-lite"/>
    </source>
</evidence>
<organism evidence="2 3">
    <name type="scientific">Sarcoptes scabiei</name>
    <name type="common">Itch mite</name>
    <name type="synonym">Acarus scabiei</name>
    <dbReference type="NCBI Taxonomy" id="52283"/>
    <lineage>
        <taxon>Eukaryota</taxon>
        <taxon>Metazoa</taxon>
        <taxon>Ecdysozoa</taxon>
        <taxon>Arthropoda</taxon>
        <taxon>Chelicerata</taxon>
        <taxon>Arachnida</taxon>
        <taxon>Acari</taxon>
        <taxon>Acariformes</taxon>
        <taxon>Sarcoptiformes</taxon>
        <taxon>Astigmata</taxon>
        <taxon>Psoroptidia</taxon>
        <taxon>Sarcoptoidea</taxon>
        <taxon>Sarcoptidae</taxon>
        <taxon>Sarcoptinae</taxon>
        <taxon>Sarcoptes</taxon>
    </lineage>
</organism>
<dbReference type="VEuPathDB" id="VectorBase:SSCA000244"/>